<dbReference type="EMBL" id="DAASSO010000001">
    <property type="protein sequence ID" value="HAE6846710.1"/>
    <property type="molecule type" value="Genomic_DNA"/>
</dbReference>
<dbReference type="InterPro" id="IPR027417">
    <property type="entry name" value="P-loop_NTPase"/>
</dbReference>
<evidence type="ECO:0000259" key="2">
    <source>
        <dbReference type="Pfam" id="PF05876"/>
    </source>
</evidence>
<gene>
    <name evidence="4" type="ORF">G4L24_000062</name>
</gene>
<dbReference type="Gene3D" id="3.40.50.300">
    <property type="entry name" value="P-loop containing nucleotide triphosphate hydrolases"/>
    <property type="match status" value="1"/>
</dbReference>
<feature type="region of interest" description="Disordered" evidence="1">
    <location>
        <begin position="592"/>
        <end position="636"/>
    </location>
</feature>
<evidence type="ECO:0000259" key="3">
    <source>
        <dbReference type="Pfam" id="PF20454"/>
    </source>
</evidence>
<feature type="compositionally biased region" description="Acidic residues" evidence="1">
    <location>
        <begin position="594"/>
        <end position="607"/>
    </location>
</feature>
<accession>A0A735CWF0</accession>
<feature type="domain" description="Phage terminase large subunit GpA ATPase" evidence="2">
    <location>
        <begin position="54"/>
        <end position="292"/>
    </location>
</feature>
<dbReference type="Pfam" id="PF05876">
    <property type="entry name" value="GpA_ATPase"/>
    <property type="match status" value="1"/>
</dbReference>
<reference evidence="4" key="2">
    <citation type="submission" date="2018-07" db="EMBL/GenBank/DDBJ databases">
        <authorList>
            <consortium name="NCBI Pathogen Detection Project"/>
        </authorList>
    </citation>
    <scope>NUCLEOTIDE SEQUENCE</scope>
    <source>
        <strain evidence="4">12-0651</strain>
    </source>
</reference>
<protein>
    <submittedName>
        <fullName evidence="4">Terminase</fullName>
    </submittedName>
</protein>
<evidence type="ECO:0000256" key="1">
    <source>
        <dbReference type="SAM" id="MobiDB-lite"/>
    </source>
</evidence>
<organism evidence="4">
    <name type="scientific">Salmonella muenchen</name>
    <dbReference type="NCBI Taxonomy" id="596"/>
    <lineage>
        <taxon>Bacteria</taxon>
        <taxon>Pseudomonadati</taxon>
        <taxon>Pseudomonadota</taxon>
        <taxon>Gammaproteobacteria</taxon>
        <taxon>Enterobacterales</taxon>
        <taxon>Enterobacteriaceae</taxon>
        <taxon>Salmonella</taxon>
    </lineage>
</organism>
<dbReference type="GO" id="GO:0004519">
    <property type="term" value="F:endonuclease activity"/>
    <property type="evidence" value="ECO:0007669"/>
    <property type="project" value="InterPro"/>
</dbReference>
<sequence>MKHISNKNKLKRIFKTISEIIRPPKPMLPSEWVENNIVLVDGPQAGSLVKLLSFQKGMIDAPFLEKKQKYVFMTSAQIGKTTILNGILFNQMANDPCNMIIGQSTTKEMSQYLAGKIRPAIEACEALKNAVTDKNDRNAVNNNNQIQLKTNHFLYMVSMTSPSTLRGKTCKIIALDECDAAQASEEGDPIALAANRATTFGEDARIIVSSTPTHKLGAINQQWLTSDQRKFFVPCPHCGEHQVIEWENVHFEWRNIDGKNLPDPDTARYICPHCKGAWTEGDRIRAVAVGEWRATKESESAGFWISRLYSPFSSIRSCVVDFSQAWQSFDLQSFFNTVLGQVYDDKDTAVESNELEELKTDVSIENIPDDVAFCCAGIDQQLDRAEVTVMGVSRNKIYVLDHRSFYDVNAERYESPVWDQLVTFLKARLTTVSGDRVPMLAAFLDTSNGRFTQAGYRVCAKWKNLHAIKGSSSTNAPIIPVKSTKTGGHELYMLGVNVAKSAVREMLVRNLKDNPHIGFEVSETVPDDWCDQVLSESVKRTPTGVRWVKNPGSTRNEALDTLVYSYAASRWVLSKSSWDKLYAIKAGLNREQEDAVETPESNQEEILEESKPITRPQRNTLIQRPARGRGSWIKSF</sequence>
<feature type="domain" description="Terminase large subunit GpA endonuclease" evidence="3">
    <location>
        <begin position="301"/>
        <end position="570"/>
    </location>
</feature>
<reference evidence="4" key="1">
    <citation type="journal article" date="2018" name="Genome Biol.">
        <title>SKESA: strategic k-mer extension for scrupulous assemblies.</title>
        <authorList>
            <person name="Souvorov A."/>
            <person name="Agarwala R."/>
            <person name="Lipman D.J."/>
        </authorList>
    </citation>
    <scope>NUCLEOTIDE SEQUENCE</scope>
    <source>
        <strain evidence="4">12-0651</strain>
    </source>
</reference>
<proteinExistence type="predicted"/>
<dbReference type="InterPro" id="IPR046454">
    <property type="entry name" value="GpA_endonuclease"/>
</dbReference>
<evidence type="ECO:0000313" key="4">
    <source>
        <dbReference type="EMBL" id="HAE6846710.1"/>
    </source>
</evidence>
<dbReference type="AlphaFoldDB" id="A0A735CWF0"/>
<dbReference type="Pfam" id="PF20454">
    <property type="entry name" value="GpA_nuclease"/>
    <property type="match status" value="1"/>
</dbReference>
<dbReference type="InterPro" id="IPR046453">
    <property type="entry name" value="GpA_ATPase"/>
</dbReference>
<name>A0A735CWF0_SALMU</name>
<dbReference type="GO" id="GO:0016887">
    <property type="term" value="F:ATP hydrolysis activity"/>
    <property type="evidence" value="ECO:0007669"/>
    <property type="project" value="InterPro"/>
</dbReference>
<comment type="caution">
    <text evidence="4">The sequence shown here is derived from an EMBL/GenBank/DDBJ whole genome shotgun (WGS) entry which is preliminary data.</text>
</comment>